<dbReference type="SUPFAM" id="SSF48179">
    <property type="entry name" value="6-phosphogluconate dehydrogenase C-terminal domain-like"/>
    <property type="match status" value="1"/>
</dbReference>
<feature type="domain" description="3-hydroxyisobutyrate dehydrogenase-like NAD-binding" evidence="1">
    <location>
        <begin position="25"/>
        <end position="145"/>
    </location>
</feature>
<protein>
    <recommendedName>
        <fullName evidence="1">3-hydroxyisobutyrate dehydrogenase-like NAD-binding domain-containing protein</fullName>
    </recommendedName>
</protein>
<dbReference type="Gene3D" id="1.10.1040.10">
    <property type="entry name" value="N-(1-d-carboxylethyl)-l-norvaline Dehydrogenase, domain 2"/>
    <property type="match status" value="1"/>
</dbReference>
<name>A0A382ESL0_9ZZZZ</name>
<proteinExistence type="predicted"/>
<dbReference type="PANTHER" id="PTHR43060:SF15">
    <property type="entry name" value="3-HYDROXYISOBUTYRATE DEHYDROGENASE-LIKE 1, MITOCHONDRIAL-RELATED"/>
    <property type="match status" value="1"/>
</dbReference>
<dbReference type="GO" id="GO:0051287">
    <property type="term" value="F:NAD binding"/>
    <property type="evidence" value="ECO:0007669"/>
    <property type="project" value="InterPro"/>
</dbReference>
<dbReference type="EMBL" id="UINC01045789">
    <property type="protein sequence ID" value="SVB52973.1"/>
    <property type="molecule type" value="Genomic_DNA"/>
</dbReference>
<dbReference type="AlphaFoldDB" id="A0A382ESL0"/>
<dbReference type="Pfam" id="PF14833">
    <property type="entry name" value="NAD_binding_11"/>
    <property type="match status" value="1"/>
</dbReference>
<reference evidence="2" key="1">
    <citation type="submission" date="2018-05" db="EMBL/GenBank/DDBJ databases">
        <authorList>
            <person name="Lanie J.A."/>
            <person name="Ng W.-L."/>
            <person name="Kazmierczak K.M."/>
            <person name="Andrzejewski T.M."/>
            <person name="Davidsen T.M."/>
            <person name="Wayne K.J."/>
            <person name="Tettelin H."/>
            <person name="Glass J.I."/>
            <person name="Rusch D."/>
            <person name="Podicherti R."/>
            <person name="Tsui H.-C.T."/>
            <person name="Winkler M.E."/>
        </authorList>
    </citation>
    <scope>NUCLEOTIDE SEQUENCE</scope>
</reference>
<accession>A0A382ESL0</accession>
<sequence>QTVFSDCSTIFKSFAKQSYYLGEFGNGTKMKLIANLLVAIHNVASAEAVTLAKKSGLDMEQFYEVISSSPCSSKIFELRAPLMIDNTYEPATMKLDVWQKDMQLIREFADNVKSPIPLFATTEPLYQAAIDADLGQQDTAAVCNILQAN</sequence>
<feature type="non-terminal residue" evidence="2">
    <location>
        <position position="1"/>
    </location>
</feature>
<dbReference type="InterPro" id="IPR008927">
    <property type="entry name" value="6-PGluconate_DH-like_C_sf"/>
</dbReference>
<organism evidence="2">
    <name type="scientific">marine metagenome</name>
    <dbReference type="NCBI Taxonomy" id="408172"/>
    <lineage>
        <taxon>unclassified sequences</taxon>
        <taxon>metagenomes</taxon>
        <taxon>ecological metagenomes</taxon>
    </lineage>
</organism>
<gene>
    <name evidence="2" type="ORF">METZ01_LOCUS205827</name>
</gene>
<evidence type="ECO:0000313" key="2">
    <source>
        <dbReference type="EMBL" id="SVB52973.1"/>
    </source>
</evidence>
<evidence type="ECO:0000259" key="1">
    <source>
        <dbReference type="Pfam" id="PF14833"/>
    </source>
</evidence>
<dbReference type="InterPro" id="IPR013328">
    <property type="entry name" value="6PGD_dom2"/>
</dbReference>
<dbReference type="InterPro" id="IPR029154">
    <property type="entry name" value="HIBADH-like_NADP-bd"/>
</dbReference>
<dbReference type="PANTHER" id="PTHR43060">
    <property type="entry name" value="3-HYDROXYISOBUTYRATE DEHYDROGENASE-LIKE 1, MITOCHONDRIAL-RELATED"/>
    <property type="match status" value="1"/>
</dbReference>